<gene>
    <name evidence="1" type="ORF">Pint_18038</name>
</gene>
<dbReference type="EMBL" id="CM047739">
    <property type="protein sequence ID" value="KAJ0042076.1"/>
    <property type="molecule type" value="Genomic_DNA"/>
</dbReference>
<reference evidence="2" key="1">
    <citation type="journal article" date="2023" name="G3 (Bethesda)">
        <title>Genome assembly and association tests identify interacting loci associated with vigor, precocity, and sex in interspecific pistachio rootstocks.</title>
        <authorList>
            <person name="Palmer W."/>
            <person name="Jacygrad E."/>
            <person name="Sagayaradj S."/>
            <person name="Cavanaugh K."/>
            <person name="Han R."/>
            <person name="Bertier L."/>
            <person name="Beede B."/>
            <person name="Kafkas S."/>
            <person name="Golino D."/>
            <person name="Preece J."/>
            <person name="Michelmore R."/>
        </authorList>
    </citation>
    <scope>NUCLEOTIDE SEQUENCE [LARGE SCALE GENOMIC DNA]</scope>
</reference>
<keyword evidence="2" id="KW-1185">Reference proteome</keyword>
<accession>A0ACC0YUU5</accession>
<name>A0ACC0YUU5_9ROSI</name>
<dbReference type="Proteomes" id="UP001163603">
    <property type="component" value="Chromosome 4"/>
</dbReference>
<comment type="caution">
    <text evidence="1">The sequence shown here is derived from an EMBL/GenBank/DDBJ whole genome shotgun (WGS) entry which is preliminary data.</text>
</comment>
<evidence type="ECO:0000313" key="2">
    <source>
        <dbReference type="Proteomes" id="UP001163603"/>
    </source>
</evidence>
<protein>
    <submittedName>
        <fullName evidence="1">Uncharacterized protein</fullName>
    </submittedName>
</protein>
<evidence type="ECO:0000313" key="1">
    <source>
        <dbReference type="EMBL" id="KAJ0042076.1"/>
    </source>
</evidence>
<proteinExistence type="predicted"/>
<sequence>MTTSSSPRLQTSSSAEIIANNDDLLIEILVCLPIKSLLKFKSVSKHWLSLITSPNFSLRTSPLPKPINGLFICRIYSPEYNFINLRSSSSRPPFKSLTFDSIPSRIHIQQSCDGLLLCSRMQENARHADYFVYHPTTNIYTTLLPLTIDNGALHRGVILAFDPSNSPHYKVVCVKDCFLYESCFQIEIYSSQTDTWRLCNFGFIYRNGPFFMDGVFWNNAIYWYKSWSPSIYFDMDEEEVREMQMPPNIGGWNEKWCWYMGASRSHLLLIEIYSPLILYLKSMKWRKEWIAPGGL</sequence>
<organism evidence="1 2">
    <name type="scientific">Pistacia integerrima</name>
    <dbReference type="NCBI Taxonomy" id="434235"/>
    <lineage>
        <taxon>Eukaryota</taxon>
        <taxon>Viridiplantae</taxon>
        <taxon>Streptophyta</taxon>
        <taxon>Embryophyta</taxon>
        <taxon>Tracheophyta</taxon>
        <taxon>Spermatophyta</taxon>
        <taxon>Magnoliopsida</taxon>
        <taxon>eudicotyledons</taxon>
        <taxon>Gunneridae</taxon>
        <taxon>Pentapetalae</taxon>
        <taxon>rosids</taxon>
        <taxon>malvids</taxon>
        <taxon>Sapindales</taxon>
        <taxon>Anacardiaceae</taxon>
        <taxon>Pistacia</taxon>
    </lineage>
</organism>